<organism evidence="1 2">
    <name type="scientific">Actinokineospora xionganensis</name>
    <dbReference type="NCBI Taxonomy" id="2684470"/>
    <lineage>
        <taxon>Bacteria</taxon>
        <taxon>Bacillati</taxon>
        <taxon>Actinomycetota</taxon>
        <taxon>Actinomycetes</taxon>
        <taxon>Pseudonocardiales</taxon>
        <taxon>Pseudonocardiaceae</taxon>
        <taxon>Actinokineospora</taxon>
    </lineage>
</organism>
<sequence>MSGLQEITQVILSMPGPRASKEEVAAWYERKARLLEQIAAEGGPDSDQVSALALLAHRRSQALLDRAA</sequence>
<keyword evidence="2" id="KW-1185">Reference proteome</keyword>
<evidence type="ECO:0000313" key="1">
    <source>
        <dbReference type="EMBL" id="MBC6450536.1"/>
    </source>
</evidence>
<dbReference type="Proteomes" id="UP000734823">
    <property type="component" value="Unassembled WGS sequence"/>
</dbReference>
<protein>
    <submittedName>
        <fullName evidence="1">Uncharacterized protein</fullName>
    </submittedName>
</protein>
<name>A0ABR7LCU6_9PSEU</name>
<dbReference type="RefSeq" id="WP_187223635.1">
    <property type="nucleotide sequence ID" value="NZ_JABVED010000017.1"/>
</dbReference>
<comment type="caution">
    <text evidence="1">The sequence shown here is derived from an EMBL/GenBank/DDBJ whole genome shotgun (WGS) entry which is preliminary data.</text>
</comment>
<gene>
    <name evidence="1" type="ORF">GPZ80_25575</name>
</gene>
<reference evidence="1 2" key="1">
    <citation type="submission" date="2020-06" db="EMBL/GenBank/DDBJ databases">
        <title>Actinokineospora xiongansis sp. nov., isolated from soil of Baiyangdian.</title>
        <authorList>
            <person name="Zhang X."/>
        </authorList>
    </citation>
    <scope>NUCLEOTIDE SEQUENCE [LARGE SCALE GENOMIC DNA]</scope>
    <source>
        <strain evidence="1 2">HBU206404</strain>
    </source>
</reference>
<dbReference type="EMBL" id="JABVED010000017">
    <property type="protein sequence ID" value="MBC6450536.1"/>
    <property type="molecule type" value="Genomic_DNA"/>
</dbReference>
<accession>A0ABR7LCU6</accession>
<evidence type="ECO:0000313" key="2">
    <source>
        <dbReference type="Proteomes" id="UP000734823"/>
    </source>
</evidence>
<proteinExistence type="predicted"/>